<dbReference type="Pfam" id="PF01124">
    <property type="entry name" value="MAPEG"/>
    <property type="match status" value="1"/>
</dbReference>
<dbReference type="GO" id="GO:0006691">
    <property type="term" value="P:leukotriene metabolic process"/>
    <property type="evidence" value="ECO:0007669"/>
    <property type="project" value="UniProtKB-ARBA"/>
</dbReference>
<protein>
    <recommendedName>
        <fullName evidence="8">MAPEG family protein</fullName>
    </recommendedName>
</protein>
<dbReference type="Proteomes" id="UP000184550">
    <property type="component" value="Unassembled WGS sequence"/>
</dbReference>
<dbReference type="Gene3D" id="1.20.120.550">
    <property type="entry name" value="Membrane associated eicosanoid/glutathione metabolism-like domain"/>
    <property type="match status" value="1"/>
</dbReference>
<evidence type="ECO:0000256" key="3">
    <source>
        <dbReference type="ARBA" id="ARBA00022989"/>
    </source>
</evidence>
<name>A0A7Z9BT36_9CYAN</name>
<proteinExistence type="predicted"/>
<evidence type="ECO:0000313" key="6">
    <source>
        <dbReference type="EMBL" id="VXD17056.1"/>
    </source>
</evidence>
<evidence type="ECO:0008006" key="8">
    <source>
        <dbReference type="Google" id="ProtNLM"/>
    </source>
</evidence>
<dbReference type="OrthoDB" id="464934at2"/>
<dbReference type="PANTHER" id="PTHR10250:SF15">
    <property type="entry name" value="MICROSOMAL GLUTATHIONE S-TRANSFERASE-RELATED"/>
    <property type="match status" value="1"/>
</dbReference>
<evidence type="ECO:0000256" key="4">
    <source>
        <dbReference type="ARBA" id="ARBA00023136"/>
    </source>
</evidence>
<reference evidence="6" key="1">
    <citation type="submission" date="2019-10" db="EMBL/GenBank/DDBJ databases">
        <authorList>
            <consortium name="Genoscope - CEA"/>
            <person name="William W."/>
        </authorList>
    </citation>
    <scope>NUCLEOTIDE SEQUENCE [LARGE SCALE GENOMIC DNA]</scope>
    <source>
        <strain evidence="6">BBR_PRJEB10992</strain>
    </source>
</reference>
<comment type="caution">
    <text evidence="6">The sequence shown here is derived from an EMBL/GenBank/DDBJ whole genome shotgun (WGS) entry which is preliminary data.</text>
</comment>
<keyword evidence="4 5" id="KW-0472">Membrane</keyword>
<dbReference type="PANTHER" id="PTHR10250">
    <property type="entry name" value="MICROSOMAL GLUTATHIONE S-TRANSFERASE"/>
    <property type="match status" value="1"/>
</dbReference>
<comment type="subcellular location">
    <subcellularLocation>
        <location evidence="1">Membrane</location>
        <topology evidence="1">Multi-pass membrane protein</topology>
    </subcellularLocation>
</comment>
<evidence type="ECO:0000256" key="5">
    <source>
        <dbReference type="SAM" id="Phobius"/>
    </source>
</evidence>
<keyword evidence="3 5" id="KW-1133">Transmembrane helix</keyword>
<dbReference type="EMBL" id="CZCU02000130">
    <property type="protein sequence ID" value="VXD17056.1"/>
    <property type="molecule type" value="Genomic_DNA"/>
</dbReference>
<dbReference type="GO" id="GO:0004364">
    <property type="term" value="F:glutathione transferase activity"/>
    <property type="evidence" value="ECO:0007669"/>
    <property type="project" value="TreeGrafter"/>
</dbReference>
<evidence type="ECO:0000256" key="2">
    <source>
        <dbReference type="ARBA" id="ARBA00022692"/>
    </source>
</evidence>
<keyword evidence="2 5" id="KW-0812">Transmembrane</keyword>
<dbReference type="RefSeq" id="WP_083620854.1">
    <property type="nucleotide sequence ID" value="NZ_LR734865.1"/>
</dbReference>
<accession>A0A7Z9BT36</accession>
<dbReference type="InterPro" id="IPR023352">
    <property type="entry name" value="MAPEG-like_dom_sf"/>
</dbReference>
<gene>
    <name evidence="6" type="ORF">PL8927_550187</name>
</gene>
<evidence type="ECO:0000313" key="7">
    <source>
        <dbReference type="Proteomes" id="UP000184550"/>
    </source>
</evidence>
<dbReference type="AlphaFoldDB" id="A0A7Z9BT36"/>
<dbReference type="SUPFAM" id="SSF161084">
    <property type="entry name" value="MAPEG domain-like"/>
    <property type="match status" value="1"/>
</dbReference>
<keyword evidence="7" id="KW-1185">Reference proteome</keyword>
<feature type="transmembrane region" description="Helical" evidence="5">
    <location>
        <begin position="102"/>
        <end position="125"/>
    </location>
</feature>
<dbReference type="GO" id="GO:0016020">
    <property type="term" value="C:membrane"/>
    <property type="evidence" value="ECO:0007669"/>
    <property type="project" value="UniProtKB-SubCell"/>
</dbReference>
<dbReference type="GO" id="GO:0004602">
    <property type="term" value="F:glutathione peroxidase activity"/>
    <property type="evidence" value="ECO:0007669"/>
    <property type="project" value="TreeGrafter"/>
</dbReference>
<dbReference type="InterPro" id="IPR001129">
    <property type="entry name" value="Membr-assoc_MAPEG"/>
</dbReference>
<evidence type="ECO:0000256" key="1">
    <source>
        <dbReference type="ARBA" id="ARBA00004141"/>
    </source>
</evidence>
<organism evidence="6 7">
    <name type="scientific">Planktothrix serta PCC 8927</name>
    <dbReference type="NCBI Taxonomy" id="671068"/>
    <lineage>
        <taxon>Bacteria</taxon>
        <taxon>Bacillati</taxon>
        <taxon>Cyanobacteriota</taxon>
        <taxon>Cyanophyceae</taxon>
        <taxon>Oscillatoriophycideae</taxon>
        <taxon>Oscillatoriales</taxon>
        <taxon>Microcoleaceae</taxon>
        <taxon>Planktothrix</taxon>
    </lineage>
</organism>
<sequence length="128" mass="14293">MSIWPSLVTACALLLYLAVTINVGRARMKYKILPPEMTGDENFERVVRVQQNTLEQLVLFLPTLWLFSEWISPVWAGGLGTVWVIGRILYAWGYYQAAEKRMLGFGISSLVTFTLLGGAIVGIILSLV</sequence>
<dbReference type="InterPro" id="IPR050997">
    <property type="entry name" value="MAPEG"/>
</dbReference>
<feature type="transmembrane region" description="Helical" evidence="5">
    <location>
        <begin position="70"/>
        <end position="90"/>
    </location>
</feature>